<evidence type="ECO:0000313" key="3">
    <source>
        <dbReference type="Proteomes" id="UP000197468"/>
    </source>
</evidence>
<feature type="region of interest" description="Disordered" evidence="1">
    <location>
        <begin position="1"/>
        <end position="60"/>
    </location>
</feature>
<organism evidence="2 3">
    <name type="scientific">Roseateles aquatilis</name>
    <dbReference type="NCBI Taxonomy" id="431061"/>
    <lineage>
        <taxon>Bacteria</taxon>
        <taxon>Pseudomonadati</taxon>
        <taxon>Pseudomonadota</taxon>
        <taxon>Betaproteobacteria</taxon>
        <taxon>Burkholderiales</taxon>
        <taxon>Sphaerotilaceae</taxon>
        <taxon>Roseateles</taxon>
    </lineage>
</organism>
<protein>
    <submittedName>
        <fullName evidence="2">Uncharacterized protein</fullName>
    </submittedName>
</protein>
<proteinExistence type="predicted"/>
<gene>
    <name evidence="2" type="ORF">CDN99_07545</name>
</gene>
<feature type="compositionally biased region" description="Low complexity" evidence="1">
    <location>
        <begin position="79"/>
        <end position="89"/>
    </location>
</feature>
<feature type="region of interest" description="Disordered" evidence="1">
    <location>
        <begin position="72"/>
        <end position="100"/>
    </location>
</feature>
<evidence type="ECO:0000256" key="1">
    <source>
        <dbReference type="SAM" id="MobiDB-lite"/>
    </source>
</evidence>
<evidence type="ECO:0000313" key="2">
    <source>
        <dbReference type="EMBL" id="OWQ92185.1"/>
    </source>
</evidence>
<keyword evidence="3" id="KW-1185">Reference proteome</keyword>
<dbReference type="Proteomes" id="UP000197468">
    <property type="component" value="Unassembled WGS sequence"/>
</dbReference>
<reference evidence="2 3" key="1">
    <citation type="journal article" date="2008" name="Int. J. Syst. Evol. Microbiol.">
        <title>Description of Roseateles aquatilis sp. nov. and Roseateles terrae sp. nov., in the class Betaproteobacteria, and emended description of the genus Roseateles.</title>
        <authorList>
            <person name="Gomila M."/>
            <person name="Bowien B."/>
            <person name="Falsen E."/>
            <person name="Moore E.R."/>
            <person name="Lalucat J."/>
        </authorList>
    </citation>
    <scope>NUCLEOTIDE SEQUENCE [LARGE SCALE GENOMIC DNA]</scope>
    <source>
        <strain evidence="2 3">CCUG 48205</strain>
    </source>
</reference>
<accession>A0A246JHY7</accession>
<name>A0A246JHY7_9BURK</name>
<dbReference type="EMBL" id="NIOF01000002">
    <property type="protein sequence ID" value="OWQ92185.1"/>
    <property type="molecule type" value="Genomic_DNA"/>
</dbReference>
<sequence>MGAIPLSEVGPLASRSGSQRDERPGAWARHAAQQSAWSRGAALRHHAEQGRGQHRVVPSAPHDRADAALRAYPPQPSNAAHAAYSSRPSRPSRPAPQLMQHPLQQPYPLQQQYPMYPMYPMLSPHGGYAPSQVFGPWSPQAPMPGMASPGFVSMNCFNGLGYGAASFAGQTAWPAFPPCQPWAMPCGSWTNDLSGVAGLTTGSFLGGLAGGALAGIAGGVMSGLGAFAQGAMAGWNSWASPCGMPPYGLGCYSPQIWR</sequence>
<dbReference type="AlphaFoldDB" id="A0A246JHY7"/>
<comment type="caution">
    <text evidence="2">The sequence shown here is derived from an EMBL/GenBank/DDBJ whole genome shotgun (WGS) entry which is preliminary data.</text>
</comment>